<reference evidence="2" key="1">
    <citation type="journal article" date="2020" name="Nat. Commun.">
        <title>Large-scale genome sequencing of mycorrhizal fungi provides insights into the early evolution of symbiotic traits.</title>
        <authorList>
            <person name="Miyauchi S."/>
            <person name="Kiss E."/>
            <person name="Kuo A."/>
            <person name="Drula E."/>
            <person name="Kohler A."/>
            <person name="Sanchez-Garcia M."/>
            <person name="Morin E."/>
            <person name="Andreopoulos B."/>
            <person name="Barry K.W."/>
            <person name="Bonito G."/>
            <person name="Buee M."/>
            <person name="Carver A."/>
            <person name="Chen C."/>
            <person name="Cichocki N."/>
            <person name="Clum A."/>
            <person name="Culley D."/>
            <person name="Crous P.W."/>
            <person name="Fauchery L."/>
            <person name="Girlanda M."/>
            <person name="Hayes R.D."/>
            <person name="Keri Z."/>
            <person name="LaButti K."/>
            <person name="Lipzen A."/>
            <person name="Lombard V."/>
            <person name="Magnuson J."/>
            <person name="Maillard F."/>
            <person name="Murat C."/>
            <person name="Nolan M."/>
            <person name="Ohm R.A."/>
            <person name="Pangilinan J."/>
            <person name="Pereira M.F."/>
            <person name="Perotto S."/>
            <person name="Peter M."/>
            <person name="Pfister S."/>
            <person name="Riley R."/>
            <person name="Sitrit Y."/>
            <person name="Stielow J.B."/>
            <person name="Szollosi G."/>
            <person name="Zifcakova L."/>
            <person name="Stursova M."/>
            <person name="Spatafora J.W."/>
            <person name="Tedersoo L."/>
            <person name="Vaario L.M."/>
            <person name="Yamada A."/>
            <person name="Yan M."/>
            <person name="Wang P."/>
            <person name="Xu J."/>
            <person name="Bruns T."/>
            <person name="Baldrian P."/>
            <person name="Vilgalys R."/>
            <person name="Dunand C."/>
            <person name="Henrissat B."/>
            <person name="Grigoriev I.V."/>
            <person name="Hibbett D."/>
            <person name="Nagy L.G."/>
            <person name="Martin F.M."/>
        </authorList>
    </citation>
    <scope>NUCLEOTIDE SEQUENCE</scope>
    <source>
        <strain evidence="2">UP504</strain>
    </source>
</reference>
<gene>
    <name evidence="2" type="ORF">BS47DRAFT_1490485</name>
</gene>
<accession>A0A9P6DES2</accession>
<feature type="region of interest" description="Disordered" evidence="1">
    <location>
        <begin position="213"/>
        <end position="313"/>
    </location>
</feature>
<dbReference type="EMBL" id="MU129418">
    <property type="protein sequence ID" value="KAF9503196.1"/>
    <property type="molecule type" value="Genomic_DNA"/>
</dbReference>
<protein>
    <submittedName>
        <fullName evidence="2">Uncharacterized protein</fullName>
    </submittedName>
</protein>
<dbReference type="AlphaFoldDB" id="A0A9P6DES2"/>
<organism evidence="2 3">
    <name type="scientific">Hydnum rufescens UP504</name>
    <dbReference type="NCBI Taxonomy" id="1448309"/>
    <lineage>
        <taxon>Eukaryota</taxon>
        <taxon>Fungi</taxon>
        <taxon>Dikarya</taxon>
        <taxon>Basidiomycota</taxon>
        <taxon>Agaricomycotina</taxon>
        <taxon>Agaricomycetes</taxon>
        <taxon>Cantharellales</taxon>
        <taxon>Hydnaceae</taxon>
        <taxon>Hydnum</taxon>
    </lineage>
</organism>
<name>A0A9P6DES2_9AGAM</name>
<keyword evidence="3" id="KW-1185">Reference proteome</keyword>
<sequence length="395" mass="43957">MPRSKKVSAVSTGSKKTPNSYIQWSKNPDWTWTIVAKLQEDDTFHCALFSDSITEAKKENRPIQKNKVQLIQLHVELAEHTFTEDPEMKALYHTNKSHFATSVGSWIASLKSDYKTFQNKLGATGAGLEVSEAVEGSEIYNQIASFKAQKFPWYDEFHGWWWEHPSLNPIGITNVVSVTSDEHCDALQNLFDSWNSDEGDEDDKEKMGISVADADAHIGSPDWGVSFGDEKDRDGFEAEEEMHEENEDESLPGLHASPSLTIGGGRATPFPDSPIPTHFPSLSTSSSTKKRKAPTPDLPTASPGMAGAKKKHSKKRDALVVFGDMAESDASALKHKTDIHAQIQIEKIRAHECEAKEQIAMEEHWHKCQLEAEECCAKADRDAQLHTLQVIMAAQ</sequence>
<proteinExistence type="predicted"/>
<dbReference type="Proteomes" id="UP000886523">
    <property type="component" value="Unassembled WGS sequence"/>
</dbReference>
<dbReference type="OrthoDB" id="3269075at2759"/>
<evidence type="ECO:0000256" key="1">
    <source>
        <dbReference type="SAM" id="MobiDB-lite"/>
    </source>
</evidence>
<evidence type="ECO:0000313" key="3">
    <source>
        <dbReference type="Proteomes" id="UP000886523"/>
    </source>
</evidence>
<evidence type="ECO:0000313" key="2">
    <source>
        <dbReference type="EMBL" id="KAF9503196.1"/>
    </source>
</evidence>
<feature type="compositionally biased region" description="Acidic residues" evidence="1">
    <location>
        <begin position="237"/>
        <end position="250"/>
    </location>
</feature>
<comment type="caution">
    <text evidence="2">The sequence shown here is derived from an EMBL/GenBank/DDBJ whole genome shotgun (WGS) entry which is preliminary data.</text>
</comment>